<feature type="compositionally biased region" description="Low complexity" evidence="1">
    <location>
        <begin position="371"/>
        <end position="397"/>
    </location>
</feature>
<feature type="compositionally biased region" description="Polar residues" evidence="1">
    <location>
        <begin position="263"/>
        <end position="303"/>
    </location>
</feature>
<reference evidence="2 3" key="1">
    <citation type="submission" date="2024-04" db="EMBL/GenBank/DDBJ databases">
        <title>genome sequences of Mucor flavus KT1a and Helicostylum pulchrum KT1b strains isolation_sourced from the surface of a dry-aged beef.</title>
        <authorList>
            <person name="Toyotome T."/>
            <person name="Hosono M."/>
            <person name="Torimaru M."/>
            <person name="Fukuda K."/>
            <person name="Mikami N."/>
        </authorList>
    </citation>
    <scope>NUCLEOTIDE SEQUENCE [LARGE SCALE GENOMIC DNA]</scope>
    <source>
        <strain evidence="2 3">KT1b</strain>
    </source>
</reference>
<dbReference type="Proteomes" id="UP001476247">
    <property type="component" value="Unassembled WGS sequence"/>
</dbReference>
<protein>
    <submittedName>
        <fullName evidence="2">Uncharacterized protein</fullName>
    </submittedName>
</protein>
<sequence length="480" mass="54277">MPYSETASHSSLGVIDYNDLDMTFTRDALPNKQTADSFKFSLKSIDEGELDIFRRSLVTPMSVNNVQDPIYAEFEKSRNFHKQYMVYNTLKRAAALSPTHSSVGSVADSLAVFNRFIDDHSSDDFVRGDLNDFMSPYNMDDLISLPQSRSPTTPSPQMGRATVAKSNTMAPIGSKRVQTTMVNNNTYVKPRKVSIDACVQTPSCFDDTKPVSPNRSNSKERYRNLKNPKQEPVKTLQPKQSDARRSSYLPEKKPERPTTTTTSKLAQLSNRSILSAVNKTHAEPTTTTAADMNKKSSNVTQVNRAPLLSGLKLKSESKRNSTAGYNNRKSLKEELSPVLTPVGRGEYLQRRLALMTDADERATPIRKEQHQQQQQQQQQQQPQRDSSECSNTTTSSSRSDDVDCSPSTPPDRAKSGYLNKHRDMYDPSSYQQRQRVVSEDNRQYKDRQRKCVTESAREVLAHVQERRARNAIILNTVQYR</sequence>
<accession>A0ABP9Y7T1</accession>
<proteinExistence type="predicted"/>
<feature type="compositionally biased region" description="Basic and acidic residues" evidence="1">
    <location>
        <begin position="217"/>
        <end position="232"/>
    </location>
</feature>
<name>A0ABP9Y7T1_9FUNG</name>
<feature type="region of interest" description="Disordered" evidence="1">
    <location>
        <begin position="202"/>
        <end position="329"/>
    </location>
</feature>
<evidence type="ECO:0000256" key="1">
    <source>
        <dbReference type="SAM" id="MobiDB-lite"/>
    </source>
</evidence>
<organism evidence="2 3">
    <name type="scientific">Helicostylum pulchrum</name>
    <dbReference type="NCBI Taxonomy" id="562976"/>
    <lineage>
        <taxon>Eukaryota</taxon>
        <taxon>Fungi</taxon>
        <taxon>Fungi incertae sedis</taxon>
        <taxon>Mucoromycota</taxon>
        <taxon>Mucoromycotina</taxon>
        <taxon>Mucoromycetes</taxon>
        <taxon>Mucorales</taxon>
        <taxon>Mucorineae</taxon>
        <taxon>Mucoraceae</taxon>
        <taxon>Helicostylum</taxon>
    </lineage>
</organism>
<feature type="compositionally biased region" description="Basic and acidic residues" evidence="1">
    <location>
        <begin position="436"/>
        <end position="449"/>
    </location>
</feature>
<dbReference type="EMBL" id="BAABUJ010000026">
    <property type="protein sequence ID" value="GAA5803031.1"/>
    <property type="molecule type" value="Genomic_DNA"/>
</dbReference>
<evidence type="ECO:0000313" key="3">
    <source>
        <dbReference type="Proteomes" id="UP001476247"/>
    </source>
</evidence>
<evidence type="ECO:0000313" key="2">
    <source>
        <dbReference type="EMBL" id="GAA5803031.1"/>
    </source>
</evidence>
<keyword evidence="3" id="KW-1185">Reference proteome</keyword>
<comment type="caution">
    <text evidence="2">The sequence shown here is derived from an EMBL/GenBank/DDBJ whole genome shotgun (WGS) entry which is preliminary data.</text>
</comment>
<feature type="compositionally biased region" description="Basic and acidic residues" evidence="1">
    <location>
        <begin position="241"/>
        <end position="256"/>
    </location>
</feature>
<feature type="region of interest" description="Disordered" evidence="1">
    <location>
        <begin position="364"/>
        <end position="449"/>
    </location>
</feature>
<gene>
    <name evidence="2" type="ORF">HPULCUR_008506</name>
</gene>